<dbReference type="GeneID" id="28968697"/>
<gene>
    <name evidence="3" type="ORF">I303_04998</name>
    <name evidence="4" type="ORF">I303_105559</name>
</gene>
<proteinExistence type="predicted"/>
<feature type="compositionally biased region" description="Low complexity" evidence="1">
    <location>
        <begin position="124"/>
        <end position="148"/>
    </location>
</feature>
<evidence type="ECO:0000313" key="5">
    <source>
        <dbReference type="Proteomes" id="UP000078595"/>
    </source>
</evidence>
<dbReference type="KEGG" id="kdj:28968697"/>
<keyword evidence="2" id="KW-0812">Transmembrane</keyword>
<reference evidence="4" key="3">
    <citation type="submission" date="2024-02" db="EMBL/GenBank/DDBJ databases">
        <title>Comparative genomics of Cryptococcus and Kwoniella reveals pathogenesis evolution and contrasting modes of karyotype evolution via chromosome fusion or intercentromeric recombination.</title>
        <authorList>
            <person name="Coelho M.A."/>
            <person name="David-Palma M."/>
            <person name="Shea T."/>
            <person name="Bowers K."/>
            <person name="McGinley-Smith S."/>
            <person name="Mohammad A.W."/>
            <person name="Gnirke A."/>
            <person name="Yurkov A.M."/>
            <person name="Nowrousian M."/>
            <person name="Sun S."/>
            <person name="Cuomo C.A."/>
            <person name="Heitman J."/>
        </authorList>
    </citation>
    <scope>NUCLEOTIDE SEQUENCE</scope>
    <source>
        <strain evidence="4">CBS 10117</strain>
    </source>
</reference>
<feature type="compositionally biased region" description="Polar residues" evidence="1">
    <location>
        <begin position="149"/>
        <end position="181"/>
    </location>
</feature>
<accession>A0A1A6A250</accession>
<organism evidence="3">
    <name type="scientific">Kwoniella dejecticola CBS 10117</name>
    <dbReference type="NCBI Taxonomy" id="1296121"/>
    <lineage>
        <taxon>Eukaryota</taxon>
        <taxon>Fungi</taxon>
        <taxon>Dikarya</taxon>
        <taxon>Basidiomycota</taxon>
        <taxon>Agaricomycotina</taxon>
        <taxon>Tremellomycetes</taxon>
        <taxon>Tremellales</taxon>
        <taxon>Cryptococcaceae</taxon>
        <taxon>Kwoniella</taxon>
    </lineage>
</organism>
<keyword evidence="5" id="KW-1185">Reference proteome</keyword>
<dbReference type="EMBL" id="KI894032">
    <property type="protein sequence ID" value="OBR84141.1"/>
    <property type="molecule type" value="Genomic_DNA"/>
</dbReference>
<evidence type="ECO:0000313" key="3">
    <source>
        <dbReference type="EMBL" id="OBR84141.1"/>
    </source>
</evidence>
<dbReference type="AlphaFoldDB" id="A0A1A6A250"/>
<feature type="compositionally biased region" description="Polar residues" evidence="1">
    <location>
        <begin position="243"/>
        <end position="256"/>
    </location>
</feature>
<sequence length="276" mass="30119">MVFTTSQITIIALFAIFLSFISLLFIFCIYSSRQARRDTSNAQKAVLGTWKENGLPHNFSVPSLHSTIRQEFDLNTLPHNNIKHQHQNHHHPMPLPHIQSKDGDGDGVSVRTEKRGSGLAGIGTFSATSNKAKSTSTPAPAPALTDTSFPSSSAQHPISNIQSRPGEQPTITPTPTFSRPLSWSKGLPTTLHLTRKRSQSHASEKSKSSFKFTNMATRHRTGTGMKVADRTPQLPPIPRKNSARSLASQNSRSLSTGKMVEKGNVAPVIGRTGRRA</sequence>
<dbReference type="EMBL" id="CP144535">
    <property type="protein sequence ID" value="WWC62961.1"/>
    <property type="molecule type" value="Genomic_DNA"/>
</dbReference>
<protein>
    <submittedName>
        <fullName evidence="3">Uncharacterized protein</fullName>
    </submittedName>
</protein>
<evidence type="ECO:0000313" key="4">
    <source>
        <dbReference type="EMBL" id="WWC62961.1"/>
    </source>
</evidence>
<evidence type="ECO:0000256" key="1">
    <source>
        <dbReference type="SAM" id="MobiDB-lite"/>
    </source>
</evidence>
<keyword evidence="2" id="KW-1133">Transmembrane helix</keyword>
<dbReference type="Proteomes" id="UP000078595">
    <property type="component" value="Chromosome 6"/>
</dbReference>
<reference evidence="4" key="2">
    <citation type="submission" date="2013-07" db="EMBL/GenBank/DDBJ databases">
        <authorList>
            <consortium name="The Broad Institute Genome Sequencing Platform"/>
            <person name="Cuomo C."/>
            <person name="Litvintseva A."/>
            <person name="Chen Y."/>
            <person name="Heitman J."/>
            <person name="Sun S."/>
            <person name="Springer D."/>
            <person name="Dromer F."/>
            <person name="Young S.K."/>
            <person name="Zeng Q."/>
            <person name="Gargeya S."/>
            <person name="Fitzgerald M."/>
            <person name="Abouelleil A."/>
            <person name="Alvarado L."/>
            <person name="Berlin A.M."/>
            <person name="Chapman S.B."/>
            <person name="Dewar J."/>
            <person name="Goldberg J."/>
            <person name="Griggs A."/>
            <person name="Gujja S."/>
            <person name="Hansen M."/>
            <person name="Howarth C."/>
            <person name="Imamovic A."/>
            <person name="Larimer J."/>
            <person name="McCowan C."/>
            <person name="Murphy C."/>
            <person name="Pearson M."/>
            <person name="Priest M."/>
            <person name="Roberts A."/>
            <person name="Saif S."/>
            <person name="Shea T."/>
            <person name="Sykes S."/>
            <person name="Wortman J."/>
            <person name="Nusbaum C."/>
            <person name="Birren B."/>
        </authorList>
    </citation>
    <scope>NUCLEOTIDE SEQUENCE</scope>
    <source>
        <strain evidence="4">CBS 10117</strain>
    </source>
</reference>
<dbReference type="RefSeq" id="XP_018261983.1">
    <property type="nucleotide sequence ID" value="XM_018408292.1"/>
</dbReference>
<feature type="region of interest" description="Disordered" evidence="1">
    <location>
        <begin position="81"/>
        <end position="186"/>
    </location>
</feature>
<feature type="transmembrane region" description="Helical" evidence="2">
    <location>
        <begin position="6"/>
        <end position="30"/>
    </location>
</feature>
<keyword evidence="2" id="KW-0472">Membrane</keyword>
<dbReference type="OrthoDB" id="10267707at2759"/>
<dbReference type="VEuPathDB" id="FungiDB:I303_04998"/>
<feature type="region of interest" description="Disordered" evidence="1">
    <location>
        <begin position="222"/>
        <end position="276"/>
    </location>
</feature>
<evidence type="ECO:0000256" key="2">
    <source>
        <dbReference type="SAM" id="Phobius"/>
    </source>
</evidence>
<reference evidence="3" key="1">
    <citation type="submission" date="2013-07" db="EMBL/GenBank/DDBJ databases">
        <title>The Genome Sequence of Cryptococcus dejecticola CBS10117.</title>
        <authorList>
            <consortium name="The Broad Institute Genome Sequencing Platform"/>
            <person name="Cuomo C."/>
            <person name="Litvintseva A."/>
            <person name="Chen Y."/>
            <person name="Heitman J."/>
            <person name="Sun S."/>
            <person name="Springer D."/>
            <person name="Dromer F."/>
            <person name="Young S.K."/>
            <person name="Zeng Q."/>
            <person name="Gargeya S."/>
            <person name="Fitzgerald M."/>
            <person name="Abouelleil A."/>
            <person name="Alvarado L."/>
            <person name="Berlin A.M."/>
            <person name="Chapman S.B."/>
            <person name="Dewar J."/>
            <person name="Goldberg J."/>
            <person name="Griggs A."/>
            <person name="Gujja S."/>
            <person name="Hansen M."/>
            <person name="Howarth C."/>
            <person name="Imamovic A."/>
            <person name="Larimer J."/>
            <person name="McCowan C."/>
            <person name="Murphy C."/>
            <person name="Pearson M."/>
            <person name="Priest M."/>
            <person name="Roberts A."/>
            <person name="Saif S."/>
            <person name="Shea T."/>
            <person name="Sykes S."/>
            <person name="Wortman J."/>
            <person name="Nusbaum C."/>
            <person name="Birren B."/>
        </authorList>
    </citation>
    <scope>NUCLEOTIDE SEQUENCE [LARGE SCALE GENOMIC DNA]</scope>
    <source>
        <strain evidence="3">CBS 10117</strain>
    </source>
</reference>
<feature type="compositionally biased region" description="Basic residues" evidence="1">
    <location>
        <begin position="81"/>
        <end position="92"/>
    </location>
</feature>
<name>A0A1A6A250_9TREE</name>